<keyword evidence="2" id="KW-0812">Transmembrane</keyword>
<evidence type="ECO:0000313" key="3">
    <source>
        <dbReference type="EMBL" id="ANJ20810.1"/>
    </source>
</evidence>
<keyword evidence="2" id="KW-0472">Membrane</keyword>
<sequence length="196" mass="22520">MSNQPHREKYIRAEKTTRNRDDYKVLIVGLICAIFIMLAMTTLPRFAEQRWYRDLARLTPFYGVELLYSNVSEDTISVSVGGSLVKRRCEFNTLFGYIYGDNNIRYRVPVDTSSEPEGNRPPSDTPESWGPWTLSMNDNPNIPVTVVPIRWEIIAEHINCPTEPVTQRNLFIGGEWVDFAFVVDEELPLEVTTGDE</sequence>
<feature type="transmembrane region" description="Helical" evidence="2">
    <location>
        <begin position="25"/>
        <end position="43"/>
    </location>
</feature>
<evidence type="ECO:0000313" key="4">
    <source>
        <dbReference type="Proteomes" id="UP000259976"/>
    </source>
</evidence>
<dbReference type="EMBL" id="KU885989">
    <property type="protein sequence ID" value="ANJ20810.1"/>
    <property type="molecule type" value="Genomic_DNA"/>
</dbReference>
<evidence type="ECO:0000256" key="1">
    <source>
        <dbReference type="SAM" id="MobiDB-lite"/>
    </source>
</evidence>
<organism evidence="3 4">
    <name type="scientific">Roseobacter phage RD-1410W1-01</name>
    <dbReference type="NCBI Taxonomy" id="1815984"/>
    <lineage>
        <taxon>Viruses</taxon>
        <taxon>Duplodnaviria</taxon>
        <taxon>Heunggongvirae</taxon>
        <taxon>Uroviricota</taxon>
        <taxon>Caudoviricetes</taxon>
        <taxon>Schitoviridae</taxon>
        <taxon>Rhodovirinae</taxon>
        <taxon>Aoqinvirus</taxon>
        <taxon>Aoqinvirus RD1410W101</taxon>
    </lineage>
</organism>
<dbReference type="Proteomes" id="UP000259976">
    <property type="component" value="Segment"/>
</dbReference>
<evidence type="ECO:0000256" key="2">
    <source>
        <dbReference type="SAM" id="Phobius"/>
    </source>
</evidence>
<accession>A0A191VYM2</accession>
<keyword evidence="2" id="KW-1133">Transmembrane helix</keyword>
<reference evidence="3 4" key="1">
    <citation type="journal article" date="2016" name="Curr. Microbiol.">
        <title>Characterization and Complete Genome Sequences of Three N4-Like Roseobacter Phages Isolated from the South China Sea.</title>
        <authorList>
            <person name="Li B."/>
            <person name="Zhang S."/>
            <person name="Long L."/>
            <person name="Huang S."/>
        </authorList>
    </citation>
    <scope>NUCLEOTIDE SEQUENCE [LARGE SCALE GENOMIC DNA]</scope>
</reference>
<name>A0A191VYM2_9CAUD</name>
<protein>
    <submittedName>
        <fullName evidence="3">Uncharacterized protein</fullName>
    </submittedName>
</protein>
<proteinExistence type="predicted"/>
<gene>
    <name evidence="3" type="ORF">RDp01_gp76</name>
</gene>
<feature type="region of interest" description="Disordered" evidence="1">
    <location>
        <begin position="110"/>
        <end position="130"/>
    </location>
</feature>
<keyword evidence="4" id="KW-1185">Reference proteome</keyword>